<sequence>MEIEKCIYTKFTYKAFSTGQLFYEILEKREKWIQQQVSFNTSEKCDLLWAKNSKFNEKEILDKFIVINYIPKISQILESDFIQGAILKILNFQKSSYKNKDQTKESSPKIHPFYLSNFKTPTKLLTDTTYIPNPPQDYDTDCNINVLKDIYKYNNSFCRISMFVMVNKCNFEDAYVFGEPMLDLIIDLPDTLSKFSEKVSFRKFLNYLCNLREKDDPEVLFQKLFSDFCKKIAITLLSICCYMNEIKLKHKYVQIFTFQFVLDKSLDAYLVDVIAGVNMNSMGQVDDKIRTGVINGMLDLIEPYIEKIRTEMLAIPSLKIVVPRTPSKPFQMRKKKSKKHIRMIGQKVSLPISKSKNADLNLIKKNSDDRFSTAKIQPLGSFSEMVKQSSLTISRNSTRQRSTINGSLGHKKPRILVTPFLKKEENKESQNFLSSTITKSPARSKTSQTAYAPKKSEGKSYSSFTRAFLNHIVKNIDNVNFDKMPQQDQKLDESEQRKADLLENQEKSKRFVEMVKKLDLKNHCIDEEDQKIKNKILNRVSSAYSPVNTPKILKNRPESNLDKVEVENDKAIHSEIKKYSISETYKSAFHYYKKRNRGVLKFIQQQNDLENGCLIGDLTDPPPPKTARNEESNWNPFKKKTKIPSEFLLLNEYPEEHDEMDTKLFYLREINNYIRKGRLQKFINSDQLFSVYKSEETDVFDHKISELGFKAAMESLMKKHSVNIDRFIERYNYFSHPKEIVREIYLAIQDPDRNKKILESLGMSESAYDFSAMKKLFKKKIVNKGPLGRALSTSRRTIKEPEMLIEELKKKFILRNIDKRTSHQNYTHRKSAIHSGIKDAWVKSSDYLSPDSIAPNTPKASSPRFVPKIAKSFSPSLSTKKSTKAKMKWQIAKNMLKFEGKNEEDDSMKSMFKDLGKKGKLSDVISVLVMKIKLFKESQKKNMQMMDEPELKYARYYKLMPTGEGIKENIRLITESNVDTFSGEKTIEESFQILLSAIKKHDYKME</sequence>
<evidence type="ECO:0000313" key="2">
    <source>
        <dbReference type="EMBL" id="CAI2365299.1"/>
    </source>
</evidence>
<feature type="region of interest" description="Disordered" evidence="1">
    <location>
        <begin position="427"/>
        <end position="456"/>
    </location>
</feature>
<proteinExistence type="predicted"/>
<evidence type="ECO:0000256" key="1">
    <source>
        <dbReference type="SAM" id="MobiDB-lite"/>
    </source>
</evidence>
<gene>
    <name evidence="2" type="ORF">ECRASSUSDP1_LOCUS6649</name>
</gene>
<evidence type="ECO:0000313" key="3">
    <source>
        <dbReference type="Proteomes" id="UP001295684"/>
    </source>
</evidence>
<comment type="caution">
    <text evidence="2">The sequence shown here is derived from an EMBL/GenBank/DDBJ whole genome shotgun (WGS) entry which is preliminary data.</text>
</comment>
<keyword evidence="3" id="KW-1185">Reference proteome</keyword>
<dbReference type="Gene3D" id="3.30.470.20">
    <property type="entry name" value="ATP-grasp fold, B domain"/>
    <property type="match status" value="1"/>
</dbReference>
<protein>
    <submittedName>
        <fullName evidence="2">Uncharacterized protein</fullName>
    </submittedName>
</protein>
<organism evidence="2 3">
    <name type="scientific">Euplotes crassus</name>
    <dbReference type="NCBI Taxonomy" id="5936"/>
    <lineage>
        <taxon>Eukaryota</taxon>
        <taxon>Sar</taxon>
        <taxon>Alveolata</taxon>
        <taxon>Ciliophora</taxon>
        <taxon>Intramacronucleata</taxon>
        <taxon>Spirotrichea</taxon>
        <taxon>Hypotrichia</taxon>
        <taxon>Euplotida</taxon>
        <taxon>Euplotidae</taxon>
        <taxon>Moneuplotes</taxon>
    </lineage>
</organism>
<dbReference type="Proteomes" id="UP001295684">
    <property type="component" value="Unassembled WGS sequence"/>
</dbReference>
<feature type="compositionally biased region" description="Polar residues" evidence="1">
    <location>
        <begin position="429"/>
        <end position="450"/>
    </location>
</feature>
<dbReference type="EMBL" id="CAMPGE010006455">
    <property type="protein sequence ID" value="CAI2365299.1"/>
    <property type="molecule type" value="Genomic_DNA"/>
</dbReference>
<name>A0AAD1UAU6_EUPCR</name>
<dbReference type="AlphaFoldDB" id="A0AAD1UAU6"/>
<reference evidence="2" key="1">
    <citation type="submission" date="2023-07" db="EMBL/GenBank/DDBJ databases">
        <authorList>
            <consortium name="AG Swart"/>
            <person name="Singh M."/>
            <person name="Singh A."/>
            <person name="Seah K."/>
            <person name="Emmerich C."/>
        </authorList>
    </citation>
    <scope>NUCLEOTIDE SEQUENCE</scope>
    <source>
        <strain evidence="2">DP1</strain>
    </source>
</reference>
<accession>A0AAD1UAU6</accession>